<accession>G7WNQ3</accession>
<reference evidence="1 2" key="1">
    <citation type="journal article" date="2012" name="PLoS ONE">
        <title>The genome characteristics and predicted function of methyl-group oxidation pathway in the obligate aceticlastic methanogens, Methanosaeta spp.</title>
        <authorList>
            <person name="Zhu J."/>
            <person name="Zheng H."/>
            <person name="Ai G."/>
            <person name="Zhang G."/>
            <person name="Liu D."/>
            <person name="Liu X."/>
            <person name="Dong X."/>
        </authorList>
    </citation>
    <scope>NUCLEOTIDE SEQUENCE [LARGE SCALE GENOMIC DNA]</scope>
    <source>
        <strain evidence="1 2">6Ac</strain>
    </source>
</reference>
<evidence type="ECO:0000313" key="2">
    <source>
        <dbReference type="Proteomes" id="UP000005877"/>
    </source>
</evidence>
<proteinExistence type="predicted"/>
<keyword evidence="2" id="KW-1185">Reference proteome</keyword>
<protein>
    <submittedName>
        <fullName evidence="1">Uncharacterized protein</fullName>
    </submittedName>
</protein>
<evidence type="ECO:0000313" key="1">
    <source>
        <dbReference type="EMBL" id="AET64663.1"/>
    </source>
</evidence>
<dbReference type="STRING" id="1110509.Mhar_1299"/>
<dbReference type="Proteomes" id="UP000005877">
    <property type="component" value="Chromosome"/>
</dbReference>
<dbReference type="AlphaFoldDB" id="G7WNQ3"/>
<sequence>MAFLALVALSFAAIGAEPVSVGGDFGAAWLKNLPYQPTAATDEKDGLWSWGGTPRWMTIANGTLEKVNQSSNAVDYLYPGTYGSSGHSDDPWIEAQLTGKVQTTLLSQMIRYNHTSDGWVGFLGLPLPPWYS</sequence>
<dbReference type="HOGENOM" id="CLU_1912339_0_0_2"/>
<organism evidence="1 2">
    <name type="scientific">Methanothrix harundinacea (strain 6Ac)</name>
    <name type="common">Methanosaeta harundinacea</name>
    <dbReference type="NCBI Taxonomy" id="1110509"/>
    <lineage>
        <taxon>Archaea</taxon>
        <taxon>Methanobacteriati</taxon>
        <taxon>Methanobacteriota</taxon>
        <taxon>Stenosarchaea group</taxon>
        <taxon>Methanomicrobia</taxon>
        <taxon>Methanotrichales</taxon>
        <taxon>Methanotrichaceae</taxon>
        <taxon>Methanothrix</taxon>
    </lineage>
</organism>
<gene>
    <name evidence="1" type="ordered locus">Mhar_1299</name>
</gene>
<dbReference type="PATRIC" id="fig|1110509.7.peg.1442"/>
<dbReference type="EMBL" id="CP003117">
    <property type="protein sequence ID" value="AET64663.1"/>
    <property type="molecule type" value="Genomic_DNA"/>
</dbReference>
<dbReference type="KEGG" id="mhi:Mhar_1299"/>
<name>G7WNQ3_METH6</name>